<feature type="domain" description="DNA polymerase alpha/delta/epsilon subunit B" evidence="8">
    <location>
        <begin position="361"/>
        <end position="580"/>
    </location>
</feature>
<evidence type="ECO:0000259" key="9">
    <source>
        <dbReference type="Pfam" id="PF22062"/>
    </source>
</evidence>
<keyword evidence="10" id="KW-0239">DNA-directed DNA polymerase</keyword>
<comment type="subcellular location">
    <subcellularLocation>
        <location evidence="1 6">Nucleus</location>
    </subcellularLocation>
</comment>
<dbReference type="GO" id="GO:0003887">
    <property type="term" value="F:DNA-directed DNA polymerase activity"/>
    <property type="evidence" value="ECO:0007669"/>
    <property type="project" value="UniProtKB-KW"/>
</dbReference>
<feature type="region of interest" description="Disordered" evidence="7">
    <location>
        <begin position="76"/>
        <end position="106"/>
    </location>
</feature>
<evidence type="ECO:0000259" key="8">
    <source>
        <dbReference type="Pfam" id="PF04042"/>
    </source>
</evidence>
<name>A0ABR3GUM2_9PEZI</name>
<evidence type="ECO:0000256" key="5">
    <source>
        <dbReference type="ARBA" id="ARBA00023242"/>
    </source>
</evidence>
<keyword evidence="4 6" id="KW-0235">DNA replication</keyword>
<dbReference type="Gene3D" id="3.60.21.60">
    <property type="match status" value="2"/>
</dbReference>
<dbReference type="InterPro" id="IPR016722">
    <property type="entry name" value="DNA_pol_alpha_bsu"/>
</dbReference>
<gene>
    <name evidence="10" type="primary">POL12</name>
    <name evidence="10" type="ORF">Q9L58_001437</name>
</gene>
<dbReference type="PANTHER" id="PTHR23061:SF12">
    <property type="entry name" value="DNA POLYMERASE ALPHA SUBUNIT B"/>
    <property type="match status" value="1"/>
</dbReference>
<reference evidence="10 11" key="1">
    <citation type="submission" date="2024-02" db="EMBL/GenBank/DDBJ databases">
        <title>Discinaceae phylogenomics.</title>
        <authorList>
            <person name="Dirks A.C."/>
            <person name="James T.Y."/>
        </authorList>
    </citation>
    <scope>NUCLEOTIDE SEQUENCE [LARGE SCALE GENOMIC DNA]</scope>
    <source>
        <strain evidence="10 11">ACD0624</strain>
    </source>
</reference>
<evidence type="ECO:0000256" key="7">
    <source>
        <dbReference type="SAM" id="MobiDB-lite"/>
    </source>
</evidence>
<evidence type="ECO:0000313" key="11">
    <source>
        <dbReference type="Proteomes" id="UP001447188"/>
    </source>
</evidence>
<keyword evidence="5 6" id="KW-0539">Nucleus</keyword>
<protein>
    <recommendedName>
        <fullName evidence="3 6">DNA polymerase alpha subunit B</fullName>
    </recommendedName>
</protein>
<evidence type="ECO:0000256" key="2">
    <source>
        <dbReference type="ARBA" id="ARBA00007299"/>
    </source>
</evidence>
<comment type="function">
    <text evidence="6">Accessory subunit of the DNA polymerase alpha complex (also known as the alpha DNA polymerase-primase complex) which plays an essential role in the initiation of DNA synthesis.</text>
</comment>
<evidence type="ECO:0000256" key="4">
    <source>
        <dbReference type="ARBA" id="ARBA00022705"/>
    </source>
</evidence>
<accession>A0ABR3GUM2</accession>
<dbReference type="InterPro" id="IPR007185">
    <property type="entry name" value="DNA_pol_a/d/e_bsu"/>
</dbReference>
<dbReference type="Pfam" id="PF04042">
    <property type="entry name" value="DNA_pol_E_B"/>
    <property type="match status" value="1"/>
</dbReference>
<dbReference type="PANTHER" id="PTHR23061">
    <property type="entry name" value="DNA POLYMERASE 2 ALPHA 70 KDA SUBUNIT"/>
    <property type="match status" value="1"/>
</dbReference>
<keyword evidence="10" id="KW-0808">Transferase</keyword>
<dbReference type="Pfam" id="PF22062">
    <property type="entry name" value="OB_DPOA2"/>
    <property type="match status" value="1"/>
</dbReference>
<comment type="similarity">
    <text evidence="2 6">Belongs to the DNA polymerase alpha subunit B family.</text>
</comment>
<organism evidence="10 11">
    <name type="scientific">Discina gigas</name>
    <dbReference type="NCBI Taxonomy" id="1032678"/>
    <lineage>
        <taxon>Eukaryota</taxon>
        <taxon>Fungi</taxon>
        <taxon>Dikarya</taxon>
        <taxon>Ascomycota</taxon>
        <taxon>Pezizomycotina</taxon>
        <taxon>Pezizomycetes</taxon>
        <taxon>Pezizales</taxon>
        <taxon>Discinaceae</taxon>
        <taxon>Discina</taxon>
    </lineage>
</organism>
<comment type="caution">
    <text evidence="10">The sequence shown here is derived from an EMBL/GenBank/DDBJ whole genome shotgun (WGS) entry which is preliminary data.</text>
</comment>
<dbReference type="PIRSF" id="PIRSF018300">
    <property type="entry name" value="DNA_pol_alph_2"/>
    <property type="match status" value="1"/>
</dbReference>
<evidence type="ECO:0000256" key="3">
    <source>
        <dbReference type="ARBA" id="ARBA00018596"/>
    </source>
</evidence>
<dbReference type="EMBL" id="JBBBZM010000010">
    <property type="protein sequence ID" value="KAL0639607.1"/>
    <property type="molecule type" value="Genomic_DNA"/>
</dbReference>
<evidence type="ECO:0000256" key="6">
    <source>
        <dbReference type="PIRNR" id="PIRNR018300"/>
    </source>
</evidence>
<sequence length="638" mass="70187">MGDSTKTVALVEYFGNLPPDIVPEFLSMLRSYGLSEQDLFYKWEYYCIKMGPDDTKLNLETVRAFKKDTQEQLEKNIRAKTRQQSSAASRGVQKTPRHKGSGDTMALFDDIVTPRSANGSVKRKFAYDTPSSKSTRLFDTASPSGALDSSPLRKPLAALSLESTVVPTPFSIRTNAGATIETLNLHIPTPALPFGTSWESRVKLTVNMDLKKFSYRPMHQKLTEASEVLDDRIDEFMGFVQEHYQLADEQFGNPSTASPSEVVVVGRIASDSLDGKLNKASVVLEPSRRMGAGSRVPLKLDAIGSLSFFPGQIVAVKGVNASGDYFAVSEILEIPTLPTTATFVSEMNDVASRLEAGPLTIMVASGPYTTDDNLHFEALDEICRRAVETCPDVVILTGPFIDSGHPLIQTGDFDIERTNSQDDGTLEDLFREKISRKIKRVEKSLVLLVPTVRDVVNRHISFPQEPIKKRILELPSNIKSLPNPAIFSLNETVFAISTPDILFHMSRDELRLNPAESNPIARLSKALIAQRNFYPLFPPPSTQSLPKGSTGPNLDVPYMRLADFVDVTPDVLVLPSMLAPCAKIVDGVVIINPGTLSKRAGPGTFVNMAIVPPVIAEDTEQLVAHKIYERARVEVLKI</sequence>
<keyword evidence="11" id="KW-1185">Reference proteome</keyword>
<dbReference type="Proteomes" id="UP001447188">
    <property type="component" value="Unassembled WGS sequence"/>
</dbReference>
<proteinExistence type="inferred from homology"/>
<evidence type="ECO:0000256" key="1">
    <source>
        <dbReference type="ARBA" id="ARBA00004123"/>
    </source>
</evidence>
<keyword evidence="10" id="KW-0548">Nucleotidyltransferase</keyword>
<evidence type="ECO:0000313" key="10">
    <source>
        <dbReference type="EMBL" id="KAL0639607.1"/>
    </source>
</evidence>
<dbReference type="InterPro" id="IPR054300">
    <property type="entry name" value="OB_DPOA2"/>
</dbReference>
<feature type="domain" description="DNA polymerase alpha subunit B OB" evidence="9">
    <location>
        <begin position="226"/>
        <end position="333"/>
    </location>
</feature>